<accession>A0A1W4WL35</accession>
<gene>
    <name evidence="4" type="primary">LOC108736625</name>
</gene>
<dbReference type="AlphaFoldDB" id="A0A1W4WL35"/>
<dbReference type="GeneID" id="108736625"/>
<protein>
    <submittedName>
        <fullName evidence="4">Uncharacterized protein LOC108736625 isoform X2</fullName>
    </submittedName>
</protein>
<proteinExistence type="predicted"/>
<keyword evidence="2" id="KW-0732">Signal</keyword>
<evidence type="ECO:0000256" key="1">
    <source>
        <dbReference type="SAM" id="MobiDB-lite"/>
    </source>
</evidence>
<keyword evidence="3" id="KW-1185">Reference proteome</keyword>
<feature type="region of interest" description="Disordered" evidence="1">
    <location>
        <begin position="24"/>
        <end position="87"/>
    </location>
</feature>
<dbReference type="Proteomes" id="UP000192223">
    <property type="component" value="Unplaced"/>
</dbReference>
<reference evidence="4" key="1">
    <citation type="submission" date="2025-08" db="UniProtKB">
        <authorList>
            <consortium name="RefSeq"/>
        </authorList>
    </citation>
    <scope>IDENTIFICATION</scope>
    <source>
        <tissue evidence="4">Entire body</tissue>
    </source>
</reference>
<dbReference type="RefSeq" id="XP_018324614.1">
    <property type="nucleotide sequence ID" value="XM_018469112.1"/>
</dbReference>
<evidence type="ECO:0000313" key="4">
    <source>
        <dbReference type="RefSeq" id="XP_018324614.1"/>
    </source>
</evidence>
<organism evidence="3 4">
    <name type="scientific">Agrilus planipennis</name>
    <name type="common">Emerald ash borer</name>
    <name type="synonym">Agrilus marcopoli</name>
    <dbReference type="NCBI Taxonomy" id="224129"/>
    <lineage>
        <taxon>Eukaryota</taxon>
        <taxon>Metazoa</taxon>
        <taxon>Ecdysozoa</taxon>
        <taxon>Arthropoda</taxon>
        <taxon>Hexapoda</taxon>
        <taxon>Insecta</taxon>
        <taxon>Pterygota</taxon>
        <taxon>Neoptera</taxon>
        <taxon>Endopterygota</taxon>
        <taxon>Coleoptera</taxon>
        <taxon>Polyphaga</taxon>
        <taxon>Elateriformia</taxon>
        <taxon>Buprestoidea</taxon>
        <taxon>Buprestidae</taxon>
        <taxon>Agrilinae</taxon>
        <taxon>Agrilus</taxon>
    </lineage>
</organism>
<evidence type="ECO:0000256" key="2">
    <source>
        <dbReference type="SAM" id="SignalP"/>
    </source>
</evidence>
<feature type="chain" id="PRO_5010723607" evidence="2">
    <location>
        <begin position="20"/>
        <end position="87"/>
    </location>
</feature>
<name>A0A1W4WL35_AGRPL</name>
<sequence length="87" mass="9316">MSKTILFFFVIVCISGILARPNPKPKSVLAKNDGDDDVSLADYQEPGANGSHDPGNRLVAKANDDDSSSEGDVILSPDYIYTQGDDN</sequence>
<feature type="signal peptide" evidence="2">
    <location>
        <begin position="1"/>
        <end position="19"/>
    </location>
</feature>
<evidence type="ECO:0000313" key="3">
    <source>
        <dbReference type="Proteomes" id="UP000192223"/>
    </source>
</evidence>